<comment type="caution">
    <text evidence="2">The sequence shown here is derived from an EMBL/GenBank/DDBJ whole genome shotgun (WGS) entry which is preliminary data.</text>
</comment>
<dbReference type="CDD" id="cd03465">
    <property type="entry name" value="URO-D_like"/>
    <property type="match status" value="1"/>
</dbReference>
<dbReference type="Gene3D" id="3.20.20.210">
    <property type="match status" value="1"/>
</dbReference>
<dbReference type="InterPro" id="IPR052024">
    <property type="entry name" value="Methanogen_methyltrans"/>
</dbReference>
<sequence>MKDILTPRERFGMLVIDEKPDRCPVIPLITSHSAKIAGMKLKRYYTNGEKMAKAQIIAFETYHHDGISIFSEVGLIAEAMGSEFTYPDDDLPVLKNPIIQDSLNDRIIIPDPKKTKRLPVYLEAIRYAYKAIGDIVPILAYVPAPFTTGMHLLNPEKFLIATLKNPEEIRMILDIVLETTIKFCYEIINAGALPIIVDPLASGSVISPATYREFALPYEQKLIDYLHRYDFDVILHICGDTTPMMDMLLESNADLISLDQVNMLKAMERLSKKMRLIGNFHTSKIMFSNPEEIYKTAGMMVEQLKFAHKGYIASTGCEVPIYAPKENVQAFINGAKEKGWYWD</sequence>
<dbReference type="GO" id="GO:0006779">
    <property type="term" value="P:porphyrin-containing compound biosynthetic process"/>
    <property type="evidence" value="ECO:0007669"/>
    <property type="project" value="InterPro"/>
</dbReference>
<reference evidence="2" key="1">
    <citation type="journal article" date="2020" name="mSystems">
        <title>Genome- and Community-Level Interaction Insights into Carbon Utilization and Element Cycling Functions of Hydrothermarchaeota in Hydrothermal Sediment.</title>
        <authorList>
            <person name="Zhou Z."/>
            <person name="Liu Y."/>
            <person name="Xu W."/>
            <person name="Pan J."/>
            <person name="Luo Z.H."/>
            <person name="Li M."/>
        </authorList>
    </citation>
    <scope>NUCLEOTIDE SEQUENCE [LARGE SCALE GENOMIC DNA]</scope>
    <source>
        <strain evidence="2">SpSt-961</strain>
    </source>
</reference>
<name>A0A7V3RHR7_UNCW3</name>
<dbReference type="EMBL" id="DTOZ01000131">
    <property type="protein sequence ID" value="HGE78304.1"/>
    <property type="molecule type" value="Genomic_DNA"/>
</dbReference>
<dbReference type="AlphaFoldDB" id="A0A7V3RHR7"/>
<evidence type="ECO:0000313" key="2">
    <source>
        <dbReference type="EMBL" id="HGE78304.1"/>
    </source>
</evidence>
<dbReference type="InterPro" id="IPR038071">
    <property type="entry name" value="UROD/MetE-like_sf"/>
</dbReference>
<accession>A0A7V3RHR7</accession>
<evidence type="ECO:0000259" key="1">
    <source>
        <dbReference type="Pfam" id="PF01208"/>
    </source>
</evidence>
<dbReference type="PANTHER" id="PTHR47099">
    <property type="entry name" value="METHYLCOBAMIDE:COM METHYLTRANSFERASE MTBA"/>
    <property type="match status" value="1"/>
</dbReference>
<dbReference type="InterPro" id="IPR000257">
    <property type="entry name" value="Uroporphyrinogen_deCOase"/>
</dbReference>
<gene>
    <name evidence="2" type="ORF">ENX68_04810</name>
</gene>
<dbReference type="GO" id="GO:0004853">
    <property type="term" value="F:uroporphyrinogen decarboxylase activity"/>
    <property type="evidence" value="ECO:0007669"/>
    <property type="project" value="InterPro"/>
</dbReference>
<dbReference type="SUPFAM" id="SSF51726">
    <property type="entry name" value="UROD/MetE-like"/>
    <property type="match status" value="1"/>
</dbReference>
<dbReference type="Pfam" id="PF01208">
    <property type="entry name" value="URO-D"/>
    <property type="match status" value="1"/>
</dbReference>
<organism evidence="2">
    <name type="scientific">candidate division WOR-3 bacterium</name>
    <dbReference type="NCBI Taxonomy" id="2052148"/>
    <lineage>
        <taxon>Bacteria</taxon>
        <taxon>Bacteria division WOR-3</taxon>
    </lineage>
</organism>
<proteinExistence type="predicted"/>
<feature type="domain" description="Uroporphyrinogen decarboxylase (URO-D)" evidence="1">
    <location>
        <begin position="7"/>
        <end position="337"/>
    </location>
</feature>
<dbReference type="PANTHER" id="PTHR47099:SF1">
    <property type="entry name" value="METHYLCOBAMIDE:COM METHYLTRANSFERASE MTBA"/>
    <property type="match status" value="1"/>
</dbReference>
<protein>
    <recommendedName>
        <fullName evidence="1">Uroporphyrinogen decarboxylase (URO-D) domain-containing protein</fullName>
    </recommendedName>
</protein>